<feature type="region of interest" description="Disordered" evidence="5">
    <location>
        <begin position="143"/>
        <end position="186"/>
    </location>
</feature>
<evidence type="ECO:0000256" key="1">
    <source>
        <dbReference type="ARBA" id="ARBA00004141"/>
    </source>
</evidence>
<dbReference type="GO" id="GO:0005739">
    <property type="term" value="C:mitochondrion"/>
    <property type="evidence" value="ECO:0007669"/>
    <property type="project" value="TreeGrafter"/>
</dbReference>
<evidence type="ECO:0000256" key="3">
    <source>
        <dbReference type="ARBA" id="ARBA00022989"/>
    </source>
</evidence>
<reference evidence="6 7" key="1">
    <citation type="journal article" date="2024" name="Science">
        <title>Giant polyketide synthase enzymes in the biosynthesis of giant marine polyether toxins.</title>
        <authorList>
            <person name="Fallon T.R."/>
            <person name="Shende V.V."/>
            <person name="Wierzbicki I.H."/>
            <person name="Pendleton A.L."/>
            <person name="Watervoot N.F."/>
            <person name="Auber R.P."/>
            <person name="Gonzalez D.J."/>
            <person name="Wisecaver J.H."/>
            <person name="Moore B.S."/>
        </authorList>
    </citation>
    <scope>NUCLEOTIDE SEQUENCE [LARGE SCALE GENOMIC DNA]</scope>
    <source>
        <strain evidence="6 7">12B1</strain>
    </source>
</reference>
<evidence type="ECO:0000313" key="6">
    <source>
        <dbReference type="EMBL" id="KAL1498760.1"/>
    </source>
</evidence>
<dbReference type="AlphaFoldDB" id="A0AB34IFY4"/>
<dbReference type="PANTHER" id="PTHR21706">
    <property type="entry name" value="TRANSMEMBRANE PROTEIN 65"/>
    <property type="match status" value="1"/>
</dbReference>
<sequence length="369" mass="40130">MSTAAKSIAEQTIQHILHARWEEYRCYRVWRQLRDGTRPTTDELKLPDSLLPAHSFPLTSRHRPVFILLPFAFPSPSLPSVYPRLASPRLASPRLASPPLASPRLPSPRLASPRLASPRLPSPPLAGRMLARGRMLGRAMLRAPSAPSLARTPPRLPSLSPPSLAPRARRLSAARELPTPEETLADMSETLQESPELTRAMVEQMDARTRAELSRAWAACKAEPAPPPAAWQLRRLAVLSGLPMVGFGFMDNLIMILAGDYIDSSLCFALGLSTMCAAGLGNIISDVVGLAAAGPIELALKHLKVESHNLGPSQLKTWSVVTAKYAGRAIGMVLGCLIGMCPLLFPEEHRLWKSRRQLEMGGDEAGARG</sequence>
<dbReference type="Pfam" id="PF10507">
    <property type="entry name" value="TMEM65"/>
    <property type="match status" value="1"/>
</dbReference>
<keyword evidence="3" id="KW-1133">Transmembrane helix</keyword>
<keyword evidence="4" id="KW-0472">Membrane</keyword>
<dbReference type="EMBL" id="JBGBPQ010000027">
    <property type="protein sequence ID" value="KAL1498760.1"/>
    <property type="molecule type" value="Genomic_DNA"/>
</dbReference>
<gene>
    <name evidence="6" type="ORF">AB1Y20_014069</name>
</gene>
<dbReference type="GO" id="GO:0016020">
    <property type="term" value="C:membrane"/>
    <property type="evidence" value="ECO:0007669"/>
    <property type="project" value="UniProtKB-SubCell"/>
</dbReference>
<evidence type="ECO:0000256" key="4">
    <source>
        <dbReference type="ARBA" id="ARBA00023136"/>
    </source>
</evidence>
<evidence type="ECO:0008006" key="8">
    <source>
        <dbReference type="Google" id="ProtNLM"/>
    </source>
</evidence>
<evidence type="ECO:0000313" key="7">
    <source>
        <dbReference type="Proteomes" id="UP001515480"/>
    </source>
</evidence>
<dbReference type="InterPro" id="IPR019537">
    <property type="entry name" value="TMEM65"/>
</dbReference>
<evidence type="ECO:0000256" key="5">
    <source>
        <dbReference type="SAM" id="MobiDB-lite"/>
    </source>
</evidence>
<dbReference type="Proteomes" id="UP001515480">
    <property type="component" value="Unassembled WGS sequence"/>
</dbReference>
<dbReference type="PANTHER" id="PTHR21706:SF15">
    <property type="entry name" value="TRANSMEMBRANE PROTEIN 65"/>
    <property type="match status" value="1"/>
</dbReference>
<feature type="compositionally biased region" description="Pro residues" evidence="5">
    <location>
        <begin position="154"/>
        <end position="164"/>
    </location>
</feature>
<evidence type="ECO:0000256" key="2">
    <source>
        <dbReference type="ARBA" id="ARBA00022692"/>
    </source>
</evidence>
<keyword evidence="2" id="KW-0812">Transmembrane</keyword>
<comment type="subcellular location">
    <subcellularLocation>
        <location evidence="1">Membrane</location>
        <topology evidence="1">Multi-pass membrane protein</topology>
    </subcellularLocation>
</comment>
<protein>
    <recommendedName>
        <fullName evidence="8">Transmembrane protein 65</fullName>
    </recommendedName>
</protein>
<feature type="compositionally biased region" description="Low complexity" evidence="5">
    <location>
        <begin position="143"/>
        <end position="153"/>
    </location>
</feature>
<proteinExistence type="predicted"/>
<keyword evidence="7" id="KW-1185">Reference proteome</keyword>
<organism evidence="6 7">
    <name type="scientific">Prymnesium parvum</name>
    <name type="common">Toxic golden alga</name>
    <dbReference type="NCBI Taxonomy" id="97485"/>
    <lineage>
        <taxon>Eukaryota</taxon>
        <taxon>Haptista</taxon>
        <taxon>Haptophyta</taxon>
        <taxon>Prymnesiophyceae</taxon>
        <taxon>Prymnesiales</taxon>
        <taxon>Prymnesiaceae</taxon>
        <taxon>Prymnesium</taxon>
    </lineage>
</organism>
<accession>A0AB34IFY4</accession>
<comment type="caution">
    <text evidence="6">The sequence shown here is derived from an EMBL/GenBank/DDBJ whole genome shotgun (WGS) entry which is preliminary data.</text>
</comment>
<feature type="region of interest" description="Disordered" evidence="5">
    <location>
        <begin position="94"/>
        <end position="127"/>
    </location>
</feature>
<name>A0AB34IFY4_PRYPA</name>